<reference evidence="2 3" key="1">
    <citation type="journal article" date="2019" name="Int. J. Syst. Evol. Microbiol.">
        <title>The Global Catalogue of Microorganisms (GCM) 10K type strain sequencing project: providing services to taxonomists for standard genome sequencing and annotation.</title>
        <authorList>
            <consortium name="The Broad Institute Genomics Platform"/>
            <consortium name="The Broad Institute Genome Sequencing Center for Infectious Disease"/>
            <person name="Wu L."/>
            <person name="Ma J."/>
        </authorList>
    </citation>
    <scope>NUCLEOTIDE SEQUENCE [LARGE SCALE GENOMIC DNA]</scope>
    <source>
        <strain evidence="2 3">DT55</strain>
    </source>
</reference>
<feature type="transmembrane region" description="Helical" evidence="1">
    <location>
        <begin position="12"/>
        <end position="36"/>
    </location>
</feature>
<keyword evidence="1" id="KW-0812">Transmembrane</keyword>
<evidence type="ECO:0000256" key="1">
    <source>
        <dbReference type="SAM" id="Phobius"/>
    </source>
</evidence>
<keyword evidence="3" id="KW-1185">Reference proteome</keyword>
<feature type="transmembrane region" description="Helical" evidence="1">
    <location>
        <begin position="56"/>
        <end position="78"/>
    </location>
</feature>
<dbReference type="Proteomes" id="UP001596388">
    <property type="component" value="Unassembled WGS sequence"/>
</dbReference>
<dbReference type="GeneID" id="79270063"/>
<dbReference type="AlphaFoldDB" id="A0ABD5WUB1"/>
<sequence>MSKQQKAEAAGLGLGIVSLLGTFVSMLDPTFLISTADLWYPMVSYTARYGPDIPGIPMAAVLTVATTVFVSAMAYRLYERRKATQKT</sequence>
<evidence type="ECO:0000313" key="2">
    <source>
        <dbReference type="EMBL" id="MFC7096053.1"/>
    </source>
</evidence>
<accession>A0ABD5WUB1</accession>
<proteinExistence type="predicted"/>
<protein>
    <submittedName>
        <fullName evidence="2">Uncharacterized protein</fullName>
    </submittedName>
</protein>
<keyword evidence="1" id="KW-1133">Transmembrane helix</keyword>
<keyword evidence="1" id="KW-0472">Membrane</keyword>
<dbReference type="RefSeq" id="WP_276236463.1">
    <property type="nucleotide sequence ID" value="NZ_CP119989.1"/>
</dbReference>
<name>A0ABD5WUB1_9EURY</name>
<dbReference type="EMBL" id="JBHTAG010000002">
    <property type="protein sequence ID" value="MFC7096053.1"/>
    <property type="molecule type" value="Genomic_DNA"/>
</dbReference>
<evidence type="ECO:0000313" key="3">
    <source>
        <dbReference type="Proteomes" id="UP001596388"/>
    </source>
</evidence>
<comment type="caution">
    <text evidence="2">The sequence shown here is derived from an EMBL/GenBank/DDBJ whole genome shotgun (WGS) entry which is preliminary data.</text>
</comment>
<gene>
    <name evidence="2" type="ORF">ACFQKD_01950</name>
</gene>
<organism evidence="2 3">
    <name type="scientific">Halobaculum marinum</name>
    <dbReference type="NCBI Taxonomy" id="3031996"/>
    <lineage>
        <taxon>Archaea</taxon>
        <taxon>Methanobacteriati</taxon>
        <taxon>Methanobacteriota</taxon>
        <taxon>Stenosarchaea group</taxon>
        <taxon>Halobacteria</taxon>
        <taxon>Halobacteriales</taxon>
        <taxon>Haloferacaceae</taxon>
        <taxon>Halobaculum</taxon>
    </lineage>
</organism>